<keyword evidence="2" id="KW-1185">Reference proteome</keyword>
<evidence type="ECO:0000313" key="2">
    <source>
        <dbReference type="Proteomes" id="UP000307720"/>
    </source>
</evidence>
<dbReference type="Proteomes" id="UP000307720">
    <property type="component" value="Unassembled WGS sequence"/>
</dbReference>
<accession>A0AC61R0A3</accession>
<evidence type="ECO:0000313" key="1">
    <source>
        <dbReference type="EMBL" id="TGX99246.1"/>
    </source>
</evidence>
<protein>
    <submittedName>
        <fullName evidence="1">Uncharacterized protein</fullName>
    </submittedName>
</protein>
<sequence length="369" mass="41197">MNRYRIAKFFIFFFFSVLFLSGCRDSAQVKLVKSELNQLQKLDENTIRTFISYENILRPGASSNVSSEATQTVQLFFQDFDYRILSSKVADNTATVTAEIQNIDTKELAKDLCLELIVRSSSPHAEDSAILSGDSYFSLLHGFLSHNQYKSVKTEVHFHLEKTDGQWLIQGNEVLEDELLGGFISCLNDPYLVTPEEIIAKVCEMLKAQTPEEWISYLEIKDVFSTYSTLSDKVDLALASQISKCFSYNIREVTVAGDKANALVDITSLDMSSVLDEYLDKLLDYASTTEAVRATDTELADKTAALLAECLNTNRKTCTKTVEIHFTNNGTTWEMQLNGDFTDALLGDIKKAAEAFQSAAVSGESNTPQ</sequence>
<gene>
    <name evidence="1" type="ORF">E5357_06460</name>
</gene>
<organism evidence="1 2">
    <name type="scientific">Hominisplanchenecus murintestinalis</name>
    <dbReference type="NCBI Taxonomy" id="2941517"/>
    <lineage>
        <taxon>Bacteria</taxon>
        <taxon>Bacillati</taxon>
        <taxon>Bacillota</taxon>
        <taxon>Clostridia</taxon>
        <taxon>Lachnospirales</taxon>
        <taxon>Lachnospiraceae</taxon>
        <taxon>Hominisplanchenecus</taxon>
    </lineage>
</organism>
<reference evidence="1" key="1">
    <citation type="submission" date="2019-04" db="EMBL/GenBank/DDBJ databases">
        <title>Microbes associate with the intestines of laboratory mice.</title>
        <authorList>
            <person name="Navarre W."/>
            <person name="Wong E."/>
            <person name="Huang K."/>
            <person name="Tropini C."/>
            <person name="Ng K."/>
            <person name="Yu B."/>
        </authorList>
    </citation>
    <scope>NUCLEOTIDE SEQUENCE</scope>
    <source>
        <strain evidence="1">NM72_1-8</strain>
    </source>
</reference>
<dbReference type="EMBL" id="SRZB01000009">
    <property type="protein sequence ID" value="TGX99246.1"/>
    <property type="molecule type" value="Genomic_DNA"/>
</dbReference>
<name>A0AC61R0A3_9FIRM</name>
<comment type="caution">
    <text evidence="1">The sequence shown here is derived from an EMBL/GenBank/DDBJ whole genome shotgun (WGS) entry which is preliminary data.</text>
</comment>
<proteinExistence type="predicted"/>